<keyword evidence="6" id="KW-1185">Reference proteome</keyword>
<keyword evidence="3" id="KW-0560">Oxidoreductase</keyword>
<name>A0A2V1E2P8_9PLEO</name>
<dbReference type="InterPro" id="IPR008030">
    <property type="entry name" value="NmrA-like"/>
</dbReference>
<gene>
    <name evidence="5" type="ORF">DM02DRAFT_716836</name>
</gene>
<keyword evidence="2" id="KW-0521">NADP</keyword>
<feature type="domain" description="NmrA-like" evidence="4">
    <location>
        <begin position="4"/>
        <end position="104"/>
    </location>
</feature>
<evidence type="ECO:0000256" key="2">
    <source>
        <dbReference type="ARBA" id="ARBA00022857"/>
    </source>
</evidence>
<organism evidence="5 6">
    <name type="scientific">Periconia macrospinosa</name>
    <dbReference type="NCBI Taxonomy" id="97972"/>
    <lineage>
        <taxon>Eukaryota</taxon>
        <taxon>Fungi</taxon>
        <taxon>Dikarya</taxon>
        <taxon>Ascomycota</taxon>
        <taxon>Pezizomycotina</taxon>
        <taxon>Dothideomycetes</taxon>
        <taxon>Pleosporomycetidae</taxon>
        <taxon>Pleosporales</taxon>
        <taxon>Massarineae</taxon>
        <taxon>Periconiaceae</taxon>
        <taxon>Periconia</taxon>
    </lineage>
</organism>
<evidence type="ECO:0000313" key="6">
    <source>
        <dbReference type="Proteomes" id="UP000244855"/>
    </source>
</evidence>
<dbReference type="STRING" id="97972.A0A2V1E2P8"/>
<accession>A0A2V1E2P8</accession>
<dbReference type="PANTHER" id="PTHR47706:SF4">
    <property type="entry name" value="NMRA-LIKE DOMAIN-CONTAINING PROTEIN"/>
    <property type="match status" value="1"/>
</dbReference>
<comment type="similarity">
    <text evidence="1">Belongs to the NmrA-type oxidoreductase family. Isoflavone reductase subfamily.</text>
</comment>
<dbReference type="Gene3D" id="3.40.50.720">
    <property type="entry name" value="NAD(P)-binding Rossmann-like Domain"/>
    <property type="match status" value="1"/>
</dbReference>
<reference evidence="5 6" key="1">
    <citation type="journal article" date="2018" name="Sci. Rep.">
        <title>Comparative genomics provides insights into the lifestyle and reveals functional heterogeneity of dark septate endophytic fungi.</title>
        <authorList>
            <person name="Knapp D.G."/>
            <person name="Nemeth J.B."/>
            <person name="Barry K."/>
            <person name="Hainaut M."/>
            <person name="Henrissat B."/>
            <person name="Johnson J."/>
            <person name="Kuo A."/>
            <person name="Lim J.H.P."/>
            <person name="Lipzen A."/>
            <person name="Nolan M."/>
            <person name="Ohm R.A."/>
            <person name="Tamas L."/>
            <person name="Grigoriev I.V."/>
            <person name="Spatafora J.W."/>
            <person name="Nagy L.G."/>
            <person name="Kovacs G.M."/>
        </authorList>
    </citation>
    <scope>NUCLEOTIDE SEQUENCE [LARGE SCALE GENOMIC DNA]</scope>
    <source>
        <strain evidence="5 6">DSE2036</strain>
    </source>
</reference>
<dbReference type="PANTHER" id="PTHR47706">
    <property type="entry name" value="NMRA-LIKE FAMILY PROTEIN"/>
    <property type="match status" value="1"/>
</dbReference>
<protein>
    <submittedName>
        <fullName evidence="5">NAD(P)-binding protein</fullName>
    </submittedName>
</protein>
<dbReference type="AlphaFoldDB" id="A0A2V1E2P8"/>
<dbReference type="Gene3D" id="3.90.25.10">
    <property type="entry name" value="UDP-galactose 4-epimerase, domain 1"/>
    <property type="match status" value="1"/>
</dbReference>
<dbReference type="Proteomes" id="UP000244855">
    <property type="component" value="Unassembled WGS sequence"/>
</dbReference>
<dbReference type="EMBL" id="KZ805331">
    <property type="protein sequence ID" value="PVI03450.1"/>
    <property type="molecule type" value="Genomic_DNA"/>
</dbReference>
<evidence type="ECO:0000256" key="1">
    <source>
        <dbReference type="ARBA" id="ARBA00005725"/>
    </source>
</evidence>
<dbReference type="SUPFAM" id="SSF51735">
    <property type="entry name" value="NAD(P)-binding Rossmann-fold domains"/>
    <property type="match status" value="1"/>
</dbReference>
<proteinExistence type="inferred from homology"/>
<dbReference type="InterPro" id="IPR051609">
    <property type="entry name" value="NmrA/Isoflavone_reductase-like"/>
</dbReference>
<dbReference type="InterPro" id="IPR036291">
    <property type="entry name" value="NAD(P)-bd_dom_sf"/>
</dbReference>
<dbReference type="GO" id="GO:0016491">
    <property type="term" value="F:oxidoreductase activity"/>
    <property type="evidence" value="ECO:0007669"/>
    <property type="project" value="UniProtKB-KW"/>
</dbReference>
<evidence type="ECO:0000256" key="3">
    <source>
        <dbReference type="ARBA" id="ARBA00023002"/>
    </source>
</evidence>
<evidence type="ECO:0000259" key="4">
    <source>
        <dbReference type="Pfam" id="PF05368"/>
    </source>
</evidence>
<evidence type="ECO:0000313" key="5">
    <source>
        <dbReference type="EMBL" id="PVI03450.1"/>
    </source>
</evidence>
<sequence length="301" mass="33248">MSHIVGIAGGTGGLGRALVDALKNSPHKPIVLARQANPELETQIGVPVLQAPYSDQDAFVKLLEEHKIDTIISTISNYGNSHSTEISIIEAAELSGVTKRYIPSIWSAFDYTLRNTKTLEWTAIFPGVFLDYYTLTRPSYTKRTALALDVDNNAAAIPGDGTYPVYFTHTTDVARYTAALLGLDRWESEKHFVFADQKTWNEVLELAESAKGVKFDVVYDEVEKLRRGEMTLLPGQEAVVRLFYGGDGDEEEAKAAFRKTMAGVAAYMAEGQMVYDGRVLLNEIFPDIKALTVREALIESS</sequence>
<dbReference type="Pfam" id="PF05368">
    <property type="entry name" value="NmrA"/>
    <property type="match status" value="1"/>
</dbReference>
<dbReference type="OrthoDB" id="10000533at2759"/>